<gene>
    <name evidence="2" type="ORF">APAC_1268</name>
</gene>
<dbReference type="AlphaFoldDB" id="A0A5C2H611"/>
<feature type="compositionally biased region" description="Basic residues" evidence="1">
    <location>
        <begin position="98"/>
        <end position="111"/>
    </location>
</feature>
<sequence>MHEKQQRIRYIRVLDKFLTRTMSLLKLDNFNYELFKERTLKNYEDLKKADPVELHSPYYSQLKDFIDKTLMYVDNHSETFETERANLLKDANLLQKEKKKNSYSKDKHKHKKFDDGY</sequence>
<reference evidence="2 3" key="3">
    <citation type="submission" date="2019-09" db="EMBL/GenBank/DDBJ databases">
        <title>Taxonomic note: a critical rebuttal of the proposed division of the genus Arcobacter into six genera, emended descriptions of Arcobacter anaerophilus and the genus Arcobacter, and an assessment of genus-level boundaries for Epsilonproteobacteria using in silico genomic comparator tools.</title>
        <authorList>
            <person name="On S.L.W."/>
            <person name="Miller W.G."/>
            <person name="Biggs P."/>
            <person name="Cornelius A."/>
            <person name="Vandamme P."/>
        </authorList>
    </citation>
    <scope>NUCLEOTIDE SEQUENCE [LARGE SCALE GENOMIC DNA]</scope>
    <source>
        <strain evidence="2 3">LMG 26638</strain>
    </source>
</reference>
<feature type="region of interest" description="Disordered" evidence="1">
    <location>
        <begin position="98"/>
        <end position="117"/>
    </location>
</feature>
<evidence type="ECO:0000313" key="2">
    <source>
        <dbReference type="EMBL" id="QEP34387.1"/>
    </source>
</evidence>
<evidence type="ECO:0000256" key="1">
    <source>
        <dbReference type="SAM" id="MobiDB-lite"/>
    </source>
</evidence>
<organism evidence="2 3">
    <name type="scientific">Malaciobacter pacificus</name>
    <dbReference type="NCBI Taxonomy" id="1080223"/>
    <lineage>
        <taxon>Bacteria</taxon>
        <taxon>Pseudomonadati</taxon>
        <taxon>Campylobacterota</taxon>
        <taxon>Epsilonproteobacteria</taxon>
        <taxon>Campylobacterales</taxon>
        <taxon>Arcobacteraceae</taxon>
        <taxon>Malaciobacter</taxon>
    </lineage>
</organism>
<protein>
    <submittedName>
        <fullName evidence="2">Uncharacterized protein</fullName>
    </submittedName>
</protein>
<evidence type="ECO:0000313" key="3">
    <source>
        <dbReference type="Proteomes" id="UP000322726"/>
    </source>
</evidence>
<dbReference type="Proteomes" id="UP000322726">
    <property type="component" value="Chromosome"/>
</dbReference>
<name>A0A5C2H611_9BACT</name>
<reference evidence="2 3" key="2">
    <citation type="submission" date="2019-09" db="EMBL/GenBank/DDBJ databases">
        <title>Complete genome sequencing of four Arcobacter species reveals a diverse suite of mobile elements.</title>
        <authorList>
            <person name="Miller W.G."/>
            <person name="Yee E."/>
            <person name="Bono J.L."/>
        </authorList>
    </citation>
    <scope>NUCLEOTIDE SEQUENCE [LARGE SCALE GENOMIC DNA]</scope>
    <source>
        <strain evidence="2 3">LMG 26638</strain>
    </source>
</reference>
<dbReference type="OrthoDB" id="5362160at2"/>
<proteinExistence type="predicted"/>
<dbReference type="EMBL" id="CP035928">
    <property type="protein sequence ID" value="QEP34387.1"/>
    <property type="molecule type" value="Genomic_DNA"/>
</dbReference>
<reference evidence="3" key="1">
    <citation type="submission" date="2019-09" db="EMBL/GenBank/DDBJ databases">
        <title>Complete genome sequencing of four Arcobacter species reveals a diverse suite of mobile elements.</title>
        <authorList>
            <person name="On S.L.W."/>
            <person name="Miller W.G."/>
            <person name="Biggs P."/>
            <person name="Cornelius A."/>
            <person name="Vandamme P."/>
        </authorList>
    </citation>
    <scope>NUCLEOTIDE SEQUENCE [LARGE SCALE GENOMIC DNA]</scope>
    <source>
        <strain evidence="3">LMG 26638</strain>
    </source>
</reference>
<dbReference type="KEGG" id="apai:APAC_1268"/>
<keyword evidence="3" id="KW-1185">Reference proteome</keyword>
<dbReference type="RefSeq" id="WP_130233324.1">
    <property type="nucleotide sequence ID" value="NZ_BMEF01000008.1"/>
</dbReference>
<accession>A0A5C2H611</accession>